<dbReference type="EMBL" id="FODT01000010">
    <property type="protein sequence ID" value="SEP21864.1"/>
    <property type="molecule type" value="Genomic_DNA"/>
</dbReference>
<proteinExistence type="predicted"/>
<keyword evidence="2" id="KW-1185">Reference proteome</keyword>
<protein>
    <submittedName>
        <fullName evidence="1">Uncharacterized protein</fullName>
    </submittedName>
</protein>
<dbReference type="RefSeq" id="WP_175557718.1">
    <property type="nucleotide sequence ID" value="NZ_FODT01000010.1"/>
</dbReference>
<evidence type="ECO:0000313" key="2">
    <source>
        <dbReference type="Proteomes" id="UP000199615"/>
    </source>
</evidence>
<sequence>MLWAIASSAFVIYLYRKLNAAPAEVAAPENAIDIELDKINSRIDVLEAMGKTRRIAP</sequence>
<dbReference type="Proteomes" id="UP000199615">
    <property type="component" value="Unassembled WGS sequence"/>
</dbReference>
<dbReference type="AlphaFoldDB" id="A0A1H8W2Q2"/>
<accession>A0A1H8W2Q2</accession>
<evidence type="ECO:0000313" key="1">
    <source>
        <dbReference type="EMBL" id="SEP21864.1"/>
    </source>
</evidence>
<reference evidence="2" key="1">
    <citation type="submission" date="2016-10" db="EMBL/GenBank/DDBJ databases">
        <authorList>
            <person name="Varghese N."/>
            <person name="Submissions S."/>
        </authorList>
    </citation>
    <scope>NUCLEOTIDE SEQUENCE [LARGE SCALE GENOMIC DNA]</scope>
    <source>
        <strain evidence="2">DSM 123</strain>
    </source>
</reference>
<organism evidence="1 2">
    <name type="scientific">Rhodopseudomonas pseudopalustris</name>
    <dbReference type="NCBI Taxonomy" id="1513892"/>
    <lineage>
        <taxon>Bacteria</taxon>
        <taxon>Pseudomonadati</taxon>
        <taxon>Pseudomonadota</taxon>
        <taxon>Alphaproteobacteria</taxon>
        <taxon>Hyphomicrobiales</taxon>
        <taxon>Nitrobacteraceae</taxon>
        <taxon>Rhodopseudomonas</taxon>
    </lineage>
</organism>
<name>A0A1H8W2Q2_9BRAD</name>
<gene>
    <name evidence="1" type="ORF">SAMN05444123_110150</name>
</gene>